<dbReference type="STRING" id="272569.rrnAC3420"/>
<feature type="binding site" evidence="6">
    <location>
        <begin position="204"/>
        <end position="207"/>
    </location>
    <ligand>
        <name>substrate</name>
    </ligand>
</feature>
<evidence type="ECO:0000313" key="8">
    <source>
        <dbReference type="EMBL" id="AAV48100.1"/>
    </source>
</evidence>
<comment type="catalytic activity">
    <reaction evidence="4">
        <text>L-asparagine + H2O = L-aspartate + NH4(+)</text>
        <dbReference type="Rhea" id="RHEA:21016"/>
        <dbReference type="ChEBI" id="CHEBI:15377"/>
        <dbReference type="ChEBI" id="CHEBI:28938"/>
        <dbReference type="ChEBI" id="CHEBI:29991"/>
        <dbReference type="ChEBI" id="CHEBI:58048"/>
        <dbReference type="EC" id="3.5.1.1"/>
    </reaction>
</comment>
<dbReference type="EnsemblBacteria" id="AAV48100">
    <property type="protein sequence ID" value="AAV48100"/>
    <property type="gene ID" value="rrnAC3420"/>
</dbReference>
<evidence type="ECO:0000256" key="6">
    <source>
        <dbReference type="PIRSR" id="PIRSR600246-2"/>
    </source>
</evidence>
<dbReference type="EC" id="3.5.1.1" evidence="1"/>
<dbReference type="PaxDb" id="272569-rrnAC3420"/>
<evidence type="ECO:0000256" key="5">
    <source>
        <dbReference type="PIRSR" id="PIRSR600246-1"/>
    </source>
</evidence>
<evidence type="ECO:0000256" key="7">
    <source>
        <dbReference type="PIRSR" id="PIRSR600246-3"/>
    </source>
</evidence>
<dbReference type="GO" id="GO:0004067">
    <property type="term" value="F:asparaginase activity"/>
    <property type="evidence" value="ECO:0007669"/>
    <property type="project" value="UniProtKB-EC"/>
</dbReference>
<dbReference type="InterPro" id="IPR000246">
    <property type="entry name" value="Peptidase_T2"/>
</dbReference>
<dbReference type="InterPro" id="IPR029055">
    <property type="entry name" value="Ntn_hydrolases_N"/>
</dbReference>
<evidence type="ECO:0000256" key="1">
    <source>
        <dbReference type="ARBA" id="ARBA00012920"/>
    </source>
</evidence>
<dbReference type="PANTHER" id="PTHR10188:SF6">
    <property type="entry name" value="N(4)-(BETA-N-ACETYLGLUCOSAMINYL)-L-ASPARAGINASE"/>
    <property type="match status" value="1"/>
</dbReference>
<feature type="binding site" evidence="6">
    <location>
        <begin position="226"/>
        <end position="229"/>
    </location>
    <ligand>
        <name>substrate</name>
    </ligand>
</feature>
<name>Q5UXA3_HALMA</name>
<dbReference type="SUPFAM" id="SSF56235">
    <property type="entry name" value="N-terminal nucleophile aminohydrolases (Ntn hydrolases)"/>
    <property type="match status" value="1"/>
</dbReference>
<organism evidence="8 9">
    <name type="scientific">Haloarcula marismortui (strain ATCC 43049 / DSM 3752 / JCM 8966 / VKM B-1809)</name>
    <name type="common">Halobacterium marismortui</name>
    <dbReference type="NCBI Taxonomy" id="272569"/>
    <lineage>
        <taxon>Archaea</taxon>
        <taxon>Methanobacteriati</taxon>
        <taxon>Methanobacteriota</taxon>
        <taxon>Stenosarchaea group</taxon>
        <taxon>Halobacteria</taxon>
        <taxon>Halobacteriales</taxon>
        <taxon>Haloarculaceae</taxon>
        <taxon>Haloarcula</taxon>
    </lineage>
</organism>
<evidence type="ECO:0000256" key="4">
    <source>
        <dbReference type="ARBA" id="ARBA00049366"/>
    </source>
</evidence>
<dbReference type="EMBL" id="AY596297">
    <property type="protein sequence ID" value="AAV48100.1"/>
    <property type="molecule type" value="Genomic_DNA"/>
</dbReference>
<dbReference type="AlphaFoldDB" id="Q5UXA3"/>
<dbReference type="PANTHER" id="PTHR10188">
    <property type="entry name" value="L-ASPARAGINASE"/>
    <property type="match status" value="1"/>
</dbReference>
<gene>
    <name evidence="8" type="primary">ans</name>
    <name evidence="8" type="ordered locus">rrnAC3420</name>
</gene>
<dbReference type="Proteomes" id="UP000001169">
    <property type="component" value="Chromosome I"/>
</dbReference>
<feature type="site" description="Cleavage; by autolysis" evidence="7">
    <location>
        <begin position="176"/>
        <end position="177"/>
    </location>
</feature>
<sequence>MVGGDMPFVCQRVRMHVIVHGGAGSPPESPATRQKTLTDAAEQATEAARPMGAVLAALRPLESDPAFNAGVGGAIQSDGEVRTDAGLMTDDGGVGAACAMSGVVHAADVAHTVATETPHVLLAGDEAVEFAAGTGVETGRDLTTAETRQRYERADPPDGGPADHLDWVREHFSGTDTVGAVATDGDRLAAATSTAGRWFALAGRVGDVPQVGAGFYADGRGGASATGEGEAIARFGVARRAVELLDTYGPKQAAEEAIAEFEDATGGRAGVIVLDHAGHTGAERNTAAMQTATK</sequence>
<accession>Q5UXA3</accession>
<dbReference type="eggNOG" id="arCOG04779">
    <property type="taxonomic scope" value="Archaea"/>
</dbReference>
<protein>
    <recommendedName>
        <fullName evidence="3">Plant-type L-asparaginase</fullName>
        <ecNumber evidence="1">3.5.1.1</ecNumber>
    </recommendedName>
    <alternativeName>
        <fullName evidence="2">L-asparagine amidohydrolase</fullName>
    </alternativeName>
</protein>
<evidence type="ECO:0000256" key="3">
    <source>
        <dbReference type="ARBA" id="ARBA00044776"/>
    </source>
</evidence>
<feature type="active site" description="Nucleophile" evidence="5">
    <location>
        <position position="177"/>
    </location>
</feature>
<evidence type="ECO:0000313" key="9">
    <source>
        <dbReference type="Proteomes" id="UP000001169"/>
    </source>
</evidence>
<keyword evidence="9" id="KW-1185">Reference proteome</keyword>
<dbReference type="HOGENOM" id="CLU_021603_1_2_2"/>
<dbReference type="Pfam" id="PF01112">
    <property type="entry name" value="Asparaginase_2"/>
    <property type="match status" value="1"/>
</dbReference>
<dbReference type="Gene3D" id="3.60.20.30">
    <property type="entry name" value="(Glycosyl)asparaginase"/>
    <property type="match status" value="1"/>
</dbReference>
<proteinExistence type="predicted"/>
<dbReference type="GO" id="GO:0005737">
    <property type="term" value="C:cytoplasm"/>
    <property type="evidence" value="ECO:0007669"/>
    <property type="project" value="TreeGrafter"/>
</dbReference>
<reference evidence="8 9" key="1">
    <citation type="journal article" date="2004" name="Genome Res.">
        <title>Genome sequence of Haloarcula marismortui: a halophilic archaeon from the Dead Sea.</title>
        <authorList>
            <person name="Baliga N.S."/>
            <person name="Bonneau R."/>
            <person name="Facciotti M.T."/>
            <person name="Pan M."/>
            <person name="Glusman G."/>
            <person name="Deutsch E.W."/>
            <person name="Shannon P."/>
            <person name="Chiu Y."/>
            <person name="Weng R.S."/>
            <person name="Gan R.R."/>
            <person name="Hung P."/>
            <person name="Date S.V."/>
            <person name="Marcotte E."/>
            <person name="Hood L."/>
            <person name="Ng W.V."/>
        </authorList>
    </citation>
    <scope>NUCLEOTIDE SEQUENCE [LARGE SCALE GENOMIC DNA]</scope>
    <source>
        <strain evidence="9">ATCC 43049 / DSM 3752 / JCM 8966 / VKM B-1809</strain>
    </source>
</reference>
<dbReference type="KEGG" id="hma:rrnAC3420"/>
<dbReference type="PATRIC" id="fig|272569.17.peg.3937"/>
<evidence type="ECO:0000256" key="2">
    <source>
        <dbReference type="ARBA" id="ARBA00030414"/>
    </source>
</evidence>